<dbReference type="InterPro" id="IPR002501">
    <property type="entry name" value="PsdUridine_synth_N"/>
</dbReference>
<dbReference type="NCBIfam" id="TIGR00431">
    <property type="entry name" value="TruB"/>
    <property type="match status" value="1"/>
</dbReference>
<dbReference type="PANTHER" id="PTHR13767">
    <property type="entry name" value="TRNA-PSEUDOURIDINE SYNTHASE"/>
    <property type="match status" value="1"/>
</dbReference>
<dbReference type="EMBL" id="JABUOH010000066">
    <property type="protein sequence ID" value="NWN46102.1"/>
    <property type="molecule type" value="Genomic_DNA"/>
</dbReference>
<dbReference type="InterPro" id="IPR014780">
    <property type="entry name" value="tRNA_psdUridine_synth_TruB"/>
</dbReference>
<dbReference type="Pfam" id="PF01509">
    <property type="entry name" value="TruB_N"/>
    <property type="match status" value="1"/>
</dbReference>
<feature type="active site" description="Nucleophile" evidence="5">
    <location>
        <position position="38"/>
    </location>
</feature>
<evidence type="ECO:0000256" key="5">
    <source>
        <dbReference type="HAMAP-Rule" id="MF_01080"/>
    </source>
</evidence>
<comment type="caution">
    <text evidence="7">The sequence shown here is derived from an EMBL/GenBank/DDBJ whole genome shotgun (WGS) entry which is preliminary data.</text>
</comment>
<name>A0A851HAW4_9MOLU</name>
<dbReference type="RefSeq" id="WP_178734518.1">
    <property type="nucleotide sequence ID" value="NZ_JABUOH010000066.1"/>
</dbReference>
<dbReference type="GO" id="GO:0031119">
    <property type="term" value="P:tRNA pseudouridine synthesis"/>
    <property type="evidence" value="ECO:0007669"/>
    <property type="project" value="UniProtKB-UniRule"/>
</dbReference>
<protein>
    <recommendedName>
        <fullName evidence="5">tRNA pseudouridine synthase B</fullName>
        <ecNumber evidence="5">5.4.99.25</ecNumber>
    </recommendedName>
    <alternativeName>
        <fullName evidence="5">tRNA pseudouridine(55) synthase</fullName>
        <shortName evidence="5">Psi55 synthase</shortName>
    </alternativeName>
    <alternativeName>
        <fullName evidence="5">tRNA pseudouridylate synthase</fullName>
    </alternativeName>
    <alternativeName>
        <fullName evidence="5">tRNA-uridine isomerase</fullName>
    </alternativeName>
</protein>
<keyword evidence="8" id="KW-1185">Reference proteome</keyword>
<proteinExistence type="inferred from homology"/>
<dbReference type="CDD" id="cd02573">
    <property type="entry name" value="PseudoU_synth_EcTruB"/>
    <property type="match status" value="1"/>
</dbReference>
<evidence type="ECO:0000256" key="2">
    <source>
        <dbReference type="ARBA" id="ARBA00005642"/>
    </source>
</evidence>
<evidence type="ECO:0000313" key="8">
    <source>
        <dbReference type="Proteomes" id="UP000568109"/>
    </source>
</evidence>
<dbReference type="Gene3D" id="3.30.2350.10">
    <property type="entry name" value="Pseudouridine synthase"/>
    <property type="match status" value="1"/>
</dbReference>
<dbReference type="PANTHER" id="PTHR13767:SF2">
    <property type="entry name" value="PSEUDOURIDYLATE SYNTHASE TRUB1"/>
    <property type="match status" value="1"/>
</dbReference>
<dbReference type="EC" id="5.4.99.25" evidence="5"/>
<comment type="similarity">
    <text evidence="2 5">Belongs to the pseudouridine synthase TruB family. Type 1 subfamily.</text>
</comment>
<evidence type="ECO:0000256" key="3">
    <source>
        <dbReference type="ARBA" id="ARBA00022694"/>
    </source>
</evidence>
<keyword evidence="4 5" id="KW-0413">Isomerase</keyword>
<accession>A0A851HAW4</accession>
<dbReference type="AlphaFoldDB" id="A0A851HAW4"/>
<comment type="function">
    <text evidence="5">Responsible for synthesis of pseudouridine from uracil-55 in the psi GC loop of transfer RNAs.</text>
</comment>
<comment type="catalytic activity">
    <reaction evidence="1 5">
        <text>uridine(55) in tRNA = pseudouridine(55) in tRNA</text>
        <dbReference type="Rhea" id="RHEA:42532"/>
        <dbReference type="Rhea" id="RHEA-COMP:10101"/>
        <dbReference type="Rhea" id="RHEA-COMP:10102"/>
        <dbReference type="ChEBI" id="CHEBI:65314"/>
        <dbReference type="ChEBI" id="CHEBI:65315"/>
        <dbReference type="EC" id="5.4.99.25"/>
    </reaction>
</comment>
<dbReference type="InterPro" id="IPR020103">
    <property type="entry name" value="PsdUridine_synth_cat_dom_sf"/>
</dbReference>
<sequence>MDGFFLINKEPNMTSHDVVYKIKKKFNFAKTGHTGILDPMAKGLLIVLINQATKLAFLFENLNKGYQGSMVFNKQYDTLDITGTLTAQKEMLLTDEMVQESVAFFDQKQYLQKPPLYSAIKVKGQKLYDLARKNIEIDIAPRKVKIYHLEMVSALKNDQIEFITTVSKGTYIRSLARDMGERMNTYGSLQSLTRTQIGSYDWKNAKTIDEVSLEDLNDVKSLFTNHQKIVLNDYLVRLVQNGVYLDERQIITDEPFVVLDQKENWIAYYEPIEKNKYRPRYFFQ</sequence>
<dbReference type="SUPFAM" id="SSF55120">
    <property type="entry name" value="Pseudouridine synthase"/>
    <property type="match status" value="1"/>
</dbReference>
<dbReference type="GO" id="GO:0160148">
    <property type="term" value="F:tRNA pseudouridine(55) synthase activity"/>
    <property type="evidence" value="ECO:0007669"/>
    <property type="project" value="UniProtKB-EC"/>
</dbReference>
<dbReference type="Proteomes" id="UP000568109">
    <property type="component" value="Unassembled WGS sequence"/>
</dbReference>
<reference evidence="7 8" key="1">
    <citation type="submission" date="2020-06" db="EMBL/GenBank/DDBJ databases">
        <title>Draft genome sequence of Candidatus Phytoplasma pruni (X-disease group, subgroup 16SrIII-B) strain ChTDIII from Argentina.</title>
        <authorList>
            <person name="Fernandez F.D."/>
            <person name="Zuebert C."/>
            <person name="Huettel B."/>
            <person name="Kube M."/>
            <person name="Conci L.R."/>
        </authorList>
    </citation>
    <scope>NUCLEOTIDE SEQUENCE [LARGE SCALE GENOMIC DNA]</scope>
    <source>
        <strain evidence="7 8">ChTDIII</strain>
    </source>
</reference>
<evidence type="ECO:0000256" key="1">
    <source>
        <dbReference type="ARBA" id="ARBA00000385"/>
    </source>
</evidence>
<evidence type="ECO:0000313" key="7">
    <source>
        <dbReference type="EMBL" id="NWN46102.1"/>
    </source>
</evidence>
<dbReference type="GO" id="GO:1990481">
    <property type="term" value="P:mRNA pseudouridine synthesis"/>
    <property type="evidence" value="ECO:0007669"/>
    <property type="project" value="TreeGrafter"/>
</dbReference>
<gene>
    <name evidence="5 7" type="primary">truB</name>
    <name evidence="7" type="ORF">HR065_03375</name>
</gene>
<feature type="domain" description="Pseudouridine synthase II N-terminal" evidence="6">
    <location>
        <begin position="23"/>
        <end position="172"/>
    </location>
</feature>
<dbReference type="GO" id="GO:0003723">
    <property type="term" value="F:RNA binding"/>
    <property type="evidence" value="ECO:0007669"/>
    <property type="project" value="InterPro"/>
</dbReference>
<evidence type="ECO:0000256" key="4">
    <source>
        <dbReference type="ARBA" id="ARBA00023235"/>
    </source>
</evidence>
<dbReference type="HAMAP" id="MF_01080">
    <property type="entry name" value="TruB_bact"/>
    <property type="match status" value="1"/>
</dbReference>
<organism evidence="7 8">
    <name type="scientific">Candidatus Phytoplasma pruni</name>
    <dbReference type="NCBI Taxonomy" id="479893"/>
    <lineage>
        <taxon>Bacteria</taxon>
        <taxon>Bacillati</taxon>
        <taxon>Mycoplasmatota</taxon>
        <taxon>Mollicutes</taxon>
        <taxon>Acholeplasmatales</taxon>
        <taxon>Acholeplasmataceae</taxon>
        <taxon>Candidatus Phytoplasma</taxon>
        <taxon>16SrIII (X-disease group)</taxon>
    </lineage>
</organism>
<evidence type="ECO:0000259" key="6">
    <source>
        <dbReference type="Pfam" id="PF01509"/>
    </source>
</evidence>
<keyword evidence="3 5" id="KW-0819">tRNA processing</keyword>